<evidence type="ECO:0000313" key="4">
    <source>
        <dbReference type="WBParaSite" id="SRDH1_94970.1"/>
    </source>
</evidence>
<feature type="transmembrane region" description="Helical" evidence="2">
    <location>
        <begin position="813"/>
        <end position="835"/>
    </location>
</feature>
<feature type="transmembrane region" description="Helical" evidence="2">
    <location>
        <begin position="778"/>
        <end position="801"/>
    </location>
</feature>
<keyword evidence="3" id="KW-1185">Reference proteome</keyword>
<feature type="compositionally biased region" description="Low complexity" evidence="1">
    <location>
        <begin position="240"/>
        <end position="271"/>
    </location>
</feature>
<accession>A0AA85GIS2</accession>
<feature type="transmembrane region" description="Helical" evidence="2">
    <location>
        <begin position="153"/>
        <end position="177"/>
    </location>
</feature>
<keyword evidence="2" id="KW-0472">Membrane</keyword>
<dbReference type="GO" id="GO:0005634">
    <property type="term" value="C:nucleus"/>
    <property type="evidence" value="ECO:0007669"/>
    <property type="project" value="TreeGrafter"/>
</dbReference>
<keyword evidence="2" id="KW-1133">Transmembrane helix</keyword>
<reference evidence="3" key="1">
    <citation type="submission" date="2022-06" db="EMBL/GenBank/DDBJ databases">
        <authorList>
            <person name="Berger JAMES D."/>
            <person name="Berger JAMES D."/>
        </authorList>
    </citation>
    <scope>NUCLEOTIDE SEQUENCE [LARGE SCALE GENOMIC DNA]</scope>
</reference>
<dbReference type="GO" id="GO:0000987">
    <property type="term" value="F:cis-regulatory region sequence-specific DNA binding"/>
    <property type="evidence" value="ECO:0007669"/>
    <property type="project" value="TreeGrafter"/>
</dbReference>
<evidence type="ECO:0000313" key="3">
    <source>
        <dbReference type="Proteomes" id="UP000050792"/>
    </source>
</evidence>
<feature type="region of interest" description="Disordered" evidence="1">
    <location>
        <begin position="240"/>
        <end position="272"/>
    </location>
</feature>
<feature type="transmembrane region" description="Helical" evidence="2">
    <location>
        <begin position="729"/>
        <end position="757"/>
    </location>
</feature>
<dbReference type="Proteomes" id="UP000050792">
    <property type="component" value="Unassembled WGS sequence"/>
</dbReference>
<feature type="transmembrane region" description="Helical" evidence="2">
    <location>
        <begin position="529"/>
        <end position="551"/>
    </location>
</feature>
<proteinExistence type="predicted"/>
<dbReference type="GO" id="GO:0000981">
    <property type="term" value="F:DNA-binding transcription factor activity, RNA polymerase II-specific"/>
    <property type="evidence" value="ECO:0007669"/>
    <property type="project" value="TreeGrafter"/>
</dbReference>
<name>A0AA85GIS2_9TREM</name>
<dbReference type="PANTHER" id="PTHR14596">
    <property type="entry name" value="ZINC FINGER PROTEIN"/>
    <property type="match status" value="1"/>
</dbReference>
<evidence type="ECO:0000256" key="1">
    <source>
        <dbReference type="SAM" id="MobiDB-lite"/>
    </source>
</evidence>
<protein>
    <submittedName>
        <fullName evidence="4">Uncharacterized protein</fullName>
    </submittedName>
</protein>
<keyword evidence="2" id="KW-0812">Transmembrane</keyword>
<feature type="region of interest" description="Disordered" evidence="1">
    <location>
        <begin position="1025"/>
        <end position="1045"/>
    </location>
</feature>
<organism evidence="3 4">
    <name type="scientific">Schistosoma rodhaini</name>
    <dbReference type="NCBI Taxonomy" id="6188"/>
    <lineage>
        <taxon>Eukaryota</taxon>
        <taxon>Metazoa</taxon>
        <taxon>Spiralia</taxon>
        <taxon>Lophotrochozoa</taxon>
        <taxon>Platyhelminthes</taxon>
        <taxon>Trematoda</taxon>
        <taxon>Digenea</taxon>
        <taxon>Strigeidida</taxon>
        <taxon>Schistosomatoidea</taxon>
        <taxon>Schistosomatidae</taxon>
        <taxon>Schistosoma</taxon>
    </lineage>
</organism>
<sequence>MIPKKTRLQLNSNLLSNSNLYKQSNLSSLIKSGQFYIDQFGFLVTSNGKRYPLSSGPPEGRKSLQLNQLSMISDSNNNHEKSIINQNSPIKINNQSNQLLHNNHTIIQSILLPYIDATNLSNLSIKQLRNQNQNHSMNLIHFNDTLYTMNWNIILFTIIISTITLVCHIILIIFLSWRLHHHQKWLYQYKHYNNKNERLTTNSNYKDVLCNHCEASQFIPCKCITNCPYVHKQIKGNHNNTTSATTSSSSSSSSSTSSSSGSTTSNHNSSNIMDYNTQTLPHTCCHTTYNTDLHSHMYHNPKRKGRKKPPIKHYHKHHVNQHIFSCNNQYKSLPYYKHSLLLCSTNQQLDMDSFNEINSDSSHEHDNQHNNHHSNKYISNPTILYTPTNYLKQQHQCIHLKTKSNQNQLLNDCFHCQTTYKTTDIEDQEEHEKDQDEEVVKEHLPSYSKYILFKNSIHIYYQHLYICYTLAIHLSLLNILLSCFQLLVVCIGLIEKMNYPNSITIHIEFLCFLTHSLASYTILCVRLYLFIIFISSIFITFYIQFIIKIIITIMDHKKIQLPKIFLYKQFLSTNTTYKTTYNHLSNTNTTTTTTTTNNTTYNHNESSNQNHIYFQQNFVYLTLVHSIPWALAAGTSLLITFLFQTNYNYDNNNNSIINNNQSIIMKRNVNILFDGLNSLLTCSMERTTTTPPSSSSSASASVLTPPSSLSSAVSLLTSTSTDDIILSSWISSLLLIIIPLLLLIIIIILCIILLLMIVYYINHKHFNVSKLYLSKKSLLIIFILLIIEISSLSTPILYHFILFYYDHYYEKRLLFISRLIILHYFIDPILLLYLLQKCHSNKKFILLSNKFNQYHMMMKLIRKNKKINLINDNNNQLINDHEIKINKIINNNQSSPIHLFSCLSNHNNNNNNNNRLLNRNINEIQSVTMPYFSNSNSLVTISSVNDKINSNSFLLPITSNNIIDHSIHNIYSNEKHHLFPIKDSQLVTIATNVNNHNSNSPLIYRNIPDALPQLCQHHQHLLAQQYEQQQQHQQQQQQPQQQPQSPLITITDTMKRNRNFTNVPRFKQTITPTTNFNELFMNKSITDSFNQSSLQIINNNNDHNDTTPSLINEPINSQQYRTITGQSTATAVVMAAAAAAIAAQASTLTKTNNPLNTSMILDTSNSLLFINEPKTIEQTNLDDINCELLTK</sequence>
<feature type="transmembrane region" description="Helical" evidence="2">
    <location>
        <begin position="470"/>
        <end position="493"/>
    </location>
</feature>
<dbReference type="WBParaSite" id="SRDH1_94970.1">
    <property type="protein sequence ID" value="SRDH1_94970.1"/>
    <property type="gene ID" value="SRDH1_94970"/>
</dbReference>
<dbReference type="PANTHER" id="PTHR14596:SF72">
    <property type="entry name" value="ZINC FINGER PROTEIN MSN2-RELATED"/>
    <property type="match status" value="1"/>
</dbReference>
<evidence type="ECO:0000256" key="2">
    <source>
        <dbReference type="SAM" id="Phobius"/>
    </source>
</evidence>
<reference evidence="4" key="2">
    <citation type="submission" date="2023-11" db="UniProtKB">
        <authorList>
            <consortium name="WormBaseParasite"/>
        </authorList>
    </citation>
    <scope>IDENTIFICATION</scope>
</reference>
<feature type="transmembrane region" description="Helical" evidence="2">
    <location>
        <begin position="618"/>
        <end position="643"/>
    </location>
</feature>
<feature type="transmembrane region" description="Helical" evidence="2">
    <location>
        <begin position="505"/>
        <end position="523"/>
    </location>
</feature>
<feature type="region of interest" description="Disordered" evidence="1">
    <location>
        <begin position="355"/>
        <end position="378"/>
    </location>
</feature>
<dbReference type="AlphaFoldDB" id="A0AA85GIS2"/>
<dbReference type="GO" id="GO:0042594">
    <property type="term" value="P:response to starvation"/>
    <property type="evidence" value="ECO:0007669"/>
    <property type="project" value="TreeGrafter"/>
</dbReference>